<sequence length="157" mass="17268">MLVIADTSPLVAIAACDGLSWLDTLFAEVRVPPAVFQEATVQGKPQADRLRHYLQDKVLTIDLHDFVITTEGLGNGELQAMALYKKQHANRLLIDDLRARKAALRNDIHIIGSVGILLLAKENQLISTIKPYLQIIQQTDAHLSAKLIDKALVIAGE</sequence>
<dbReference type="PANTHER" id="PTHR39550">
    <property type="entry name" value="SLL0658 PROTEIN"/>
    <property type="match status" value="1"/>
</dbReference>
<dbReference type="AlphaFoldDB" id="A0A975IGG6"/>
<dbReference type="RefSeq" id="WP_210218529.1">
    <property type="nucleotide sequence ID" value="NZ_CP072793.1"/>
</dbReference>
<keyword evidence="2" id="KW-1185">Reference proteome</keyword>
<proteinExistence type="predicted"/>
<dbReference type="KEGG" id="tun:J9260_15025"/>
<dbReference type="EMBL" id="CP072793">
    <property type="protein sequence ID" value="QTR53001.1"/>
    <property type="molecule type" value="Genomic_DNA"/>
</dbReference>
<evidence type="ECO:0000313" key="1">
    <source>
        <dbReference type="EMBL" id="QTR53001.1"/>
    </source>
</evidence>
<accession>A0A975IGG6</accession>
<dbReference type="Pfam" id="PF11848">
    <property type="entry name" value="DUF3368"/>
    <property type="match status" value="1"/>
</dbReference>
<dbReference type="Proteomes" id="UP000672009">
    <property type="component" value="Chromosome"/>
</dbReference>
<dbReference type="InterPro" id="IPR021799">
    <property type="entry name" value="PIN-like_prokaryotic"/>
</dbReference>
<name>A0A975IGG6_9GAMM</name>
<organism evidence="1 2">
    <name type="scientific">Thiothrix unzii</name>
    <dbReference type="NCBI Taxonomy" id="111769"/>
    <lineage>
        <taxon>Bacteria</taxon>
        <taxon>Pseudomonadati</taxon>
        <taxon>Pseudomonadota</taxon>
        <taxon>Gammaproteobacteria</taxon>
        <taxon>Thiotrichales</taxon>
        <taxon>Thiotrichaceae</taxon>
        <taxon>Thiothrix</taxon>
    </lineage>
</organism>
<gene>
    <name evidence="1" type="ORF">J9260_15025</name>
</gene>
<protein>
    <submittedName>
        <fullName evidence="1">DUF3368 domain-containing protein</fullName>
    </submittedName>
</protein>
<evidence type="ECO:0000313" key="2">
    <source>
        <dbReference type="Proteomes" id="UP000672009"/>
    </source>
</evidence>
<dbReference type="PANTHER" id="PTHR39550:SF1">
    <property type="entry name" value="SLL0658 PROTEIN"/>
    <property type="match status" value="1"/>
</dbReference>
<reference evidence="1" key="1">
    <citation type="submission" date="2021-04" db="EMBL/GenBank/DDBJ databases">
        <title>Genomics, taxonomy and metabolism of representatives of sulfur bacteria of the genus Thiothrix: Thiothrix fructosivorans QT, Thiothrix unzii A1T and three new species, Thiothrix subterranea sp. nov., Thiothrix litoralis sp. nov. and 'Candidatus Thiothrix anitrata' sp. nov.</title>
        <authorList>
            <person name="Ravin N.V."/>
            <person name="Smolyakov D."/>
            <person name="Rudenko T.S."/>
            <person name="Mardanov A.V."/>
            <person name="Beletsky A.V."/>
            <person name="Markov N.D."/>
            <person name="Fomenkov A.I."/>
            <person name="Roberts R.J."/>
            <person name="Karnachuk O.V."/>
            <person name="Novikov A."/>
            <person name="Grabovich M.Y."/>
        </authorList>
    </citation>
    <scope>NUCLEOTIDE SEQUENCE</scope>
    <source>
        <strain evidence="1">A1</strain>
    </source>
</reference>